<keyword evidence="1" id="KW-0732">Signal</keyword>
<proteinExistence type="predicted"/>
<protein>
    <submittedName>
        <fullName evidence="4">DUF1566 domain-containing protein</fullName>
    </submittedName>
</protein>
<name>A0A8B0SPM7_9GAMM</name>
<accession>A0A8B0SPM7</accession>
<dbReference type="Proteomes" id="UP000664466">
    <property type="component" value="Unassembled WGS sequence"/>
</dbReference>
<evidence type="ECO:0000256" key="1">
    <source>
        <dbReference type="SAM" id="SignalP"/>
    </source>
</evidence>
<dbReference type="Pfam" id="PF07603">
    <property type="entry name" value="Lcl_C"/>
    <property type="match status" value="1"/>
</dbReference>
<dbReference type="InterPro" id="IPR011460">
    <property type="entry name" value="Lcl_C"/>
</dbReference>
<feature type="chain" id="PRO_5032868371" evidence="1">
    <location>
        <begin position="23"/>
        <end position="178"/>
    </location>
</feature>
<dbReference type="AlphaFoldDB" id="A0A8B0SPM7"/>
<gene>
    <name evidence="4" type="ORF">J1836_009495</name>
    <name evidence="3" type="ORF">J1836_03330</name>
</gene>
<keyword evidence="5" id="KW-1185">Reference proteome</keyword>
<dbReference type="PANTHER" id="PTHR35812:SF1">
    <property type="entry name" value="LIPOPROTEIN"/>
    <property type="match status" value="1"/>
</dbReference>
<evidence type="ECO:0000313" key="4">
    <source>
        <dbReference type="EMBL" id="QTX12530.1"/>
    </source>
</evidence>
<reference evidence="3 5" key="1">
    <citation type="submission" date="2021-03" db="EMBL/GenBank/DDBJ databases">
        <title>Draft genome and methylome analysis of Thiotrix fructosivoruns ATCC 49748.</title>
        <authorList>
            <person name="Fomenkov A."/>
            <person name="Grabovich M.Y."/>
            <person name="Roberts R.J."/>
        </authorList>
    </citation>
    <scope>NUCLEOTIDE SEQUENCE [LARGE SCALE GENOMIC DNA]</scope>
    <source>
        <strain evidence="3 5">ATCC 49748</strain>
    </source>
</reference>
<sequence length="178" mass="20230">MFFFKKLIIFLAMSWFPLMVNSSQICKSDNTLATTPTNQFIDNGNGTVTDKKSSLMWKKCSEGQSGNDCSENSAVTYNWKEALEEIYRINSNEGFAGYKDWRLPNIKELHSIIEKQCQSPAINLEVFPSESIELSGGFWSSSPNTWGAIWMAWFGGKGYVDFQQKPYSYNVRLVRGGK</sequence>
<feature type="domain" description="Lcl C-terminal" evidence="2">
    <location>
        <begin position="46"/>
        <end position="175"/>
    </location>
</feature>
<dbReference type="RefSeq" id="WP_207249682.1">
    <property type="nucleotide sequence ID" value="NZ_JAFMPM010000006.1"/>
</dbReference>
<reference evidence="4" key="2">
    <citation type="submission" date="2021-04" db="EMBL/GenBank/DDBJ databases">
        <title>Complete Genome and methylome analysis of Thiothrix fructosivorans ATCC 49748.</title>
        <authorList>
            <person name="Fomenkov A."/>
            <person name="Sun L."/>
            <person name="Vincze T."/>
            <person name="Grabovich M.Y."/>
            <person name="Roberts R.J."/>
        </authorList>
    </citation>
    <scope>NUCLEOTIDE SEQUENCE</scope>
    <source>
        <strain evidence="4">ATCC 49748</strain>
    </source>
</reference>
<evidence type="ECO:0000259" key="2">
    <source>
        <dbReference type="Pfam" id="PF07603"/>
    </source>
</evidence>
<evidence type="ECO:0000313" key="3">
    <source>
        <dbReference type="EMBL" id="MBO0611960.1"/>
    </source>
</evidence>
<dbReference type="EMBL" id="CP072748">
    <property type="protein sequence ID" value="QTX12530.1"/>
    <property type="molecule type" value="Genomic_DNA"/>
</dbReference>
<dbReference type="PANTHER" id="PTHR35812">
    <property type="entry name" value="LIPOPROTEIN"/>
    <property type="match status" value="1"/>
</dbReference>
<feature type="signal peptide" evidence="1">
    <location>
        <begin position="1"/>
        <end position="22"/>
    </location>
</feature>
<dbReference type="EMBL" id="JAFMPM010000006">
    <property type="protein sequence ID" value="MBO0611960.1"/>
    <property type="molecule type" value="Genomic_DNA"/>
</dbReference>
<evidence type="ECO:0000313" key="5">
    <source>
        <dbReference type="Proteomes" id="UP000664466"/>
    </source>
</evidence>
<organism evidence="4">
    <name type="scientific">Thiothrix fructosivorans</name>
    <dbReference type="NCBI Taxonomy" id="111770"/>
    <lineage>
        <taxon>Bacteria</taxon>
        <taxon>Pseudomonadati</taxon>
        <taxon>Pseudomonadota</taxon>
        <taxon>Gammaproteobacteria</taxon>
        <taxon>Thiotrichales</taxon>
        <taxon>Thiotrichaceae</taxon>
        <taxon>Thiothrix</taxon>
    </lineage>
</organism>